<proteinExistence type="predicted"/>
<protein>
    <recommendedName>
        <fullName evidence="2">Peptidase metallopeptidase domain-containing protein</fullName>
    </recommendedName>
</protein>
<sequence>MSVLTKNTVNERRYCSQPRREPPKQISALGDQTKTFAIITSRKKWTAGTNLTYFCFSDRSENGPDIWRGSDSDIAVVQSAFERWMALGLGISFSKVDSPLEAVLRIGFQQGDGSWSLVGTDNRTEKDHGKRTMNFGWALDNSYGEDTALHEIGHAIGLEHEHQNMNAGIEWNETAVMEYFRGEPNFWKDKDIEWNVLRKLSKADTNGSAWDPNSIMEYWFEPGLINKPEPYADGLRPAGGLSSQDIEWAETWFPRGHHAELTLGKSKQLELAVGETTSFSFTPHKSGSYTVYTIGQSDSTLVLFEKTPQGNTQIAADEDSGQERNAQIKADLKSGMEYVIGVRLHYKTESQTLRLIIDES</sequence>
<dbReference type="GO" id="GO:0008270">
    <property type="term" value="F:zinc ion binding"/>
    <property type="evidence" value="ECO:0007669"/>
    <property type="project" value="InterPro"/>
</dbReference>
<dbReference type="EMBL" id="CP035913">
    <property type="protein sequence ID" value="QBE65913.1"/>
    <property type="molecule type" value="Genomic_DNA"/>
</dbReference>
<dbReference type="InterPro" id="IPR024079">
    <property type="entry name" value="MetalloPept_cat_dom_sf"/>
</dbReference>
<dbReference type="OrthoDB" id="3669864at2"/>
<dbReference type="SMART" id="SM00235">
    <property type="entry name" value="ZnMc"/>
    <property type="match status" value="1"/>
</dbReference>
<dbReference type="AlphaFoldDB" id="A0A4V0Z470"/>
<organism evidence="3 4">
    <name type="scientific">Pseudoduganella lutea</name>
    <dbReference type="NCBI Taxonomy" id="321985"/>
    <lineage>
        <taxon>Bacteria</taxon>
        <taxon>Pseudomonadati</taxon>
        <taxon>Pseudomonadota</taxon>
        <taxon>Betaproteobacteria</taxon>
        <taxon>Burkholderiales</taxon>
        <taxon>Oxalobacteraceae</taxon>
        <taxon>Telluria group</taxon>
        <taxon>Pseudoduganella</taxon>
    </lineage>
</organism>
<dbReference type="Pfam" id="PF01400">
    <property type="entry name" value="Astacin"/>
    <property type="match status" value="1"/>
</dbReference>
<dbReference type="InterPro" id="IPR006026">
    <property type="entry name" value="Peptidase_Metallo"/>
</dbReference>
<feature type="domain" description="Peptidase metallopeptidase" evidence="2">
    <location>
        <begin position="41"/>
        <end position="194"/>
    </location>
</feature>
<evidence type="ECO:0000313" key="4">
    <source>
        <dbReference type="Proteomes" id="UP000290637"/>
    </source>
</evidence>
<gene>
    <name evidence="3" type="ORF">EWM63_25440</name>
</gene>
<evidence type="ECO:0000256" key="1">
    <source>
        <dbReference type="SAM" id="MobiDB-lite"/>
    </source>
</evidence>
<name>A0A4V0Z470_9BURK</name>
<evidence type="ECO:0000313" key="3">
    <source>
        <dbReference type="EMBL" id="QBE65913.1"/>
    </source>
</evidence>
<feature type="compositionally biased region" description="Basic and acidic residues" evidence="1">
    <location>
        <begin position="9"/>
        <end position="23"/>
    </location>
</feature>
<dbReference type="Proteomes" id="UP000290637">
    <property type="component" value="Chromosome"/>
</dbReference>
<dbReference type="InterPro" id="IPR001506">
    <property type="entry name" value="Peptidase_M12A"/>
</dbReference>
<evidence type="ECO:0000259" key="2">
    <source>
        <dbReference type="SMART" id="SM00235"/>
    </source>
</evidence>
<feature type="region of interest" description="Disordered" evidence="1">
    <location>
        <begin position="1"/>
        <end position="24"/>
    </location>
</feature>
<dbReference type="RefSeq" id="WP_130189022.1">
    <property type="nucleotide sequence ID" value="NZ_CP035913.1"/>
</dbReference>
<dbReference type="Gene3D" id="3.40.390.10">
    <property type="entry name" value="Collagenase (Catalytic Domain)"/>
    <property type="match status" value="1"/>
</dbReference>
<accession>A0A4V0Z470</accession>
<dbReference type="GO" id="GO:0006508">
    <property type="term" value="P:proteolysis"/>
    <property type="evidence" value="ECO:0007669"/>
    <property type="project" value="InterPro"/>
</dbReference>
<dbReference type="GO" id="GO:0004222">
    <property type="term" value="F:metalloendopeptidase activity"/>
    <property type="evidence" value="ECO:0007669"/>
    <property type="project" value="InterPro"/>
</dbReference>
<reference evidence="3 4" key="1">
    <citation type="submission" date="2019-02" db="EMBL/GenBank/DDBJ databases">
        <title>Draft Genome Sequences of Six Type Strains of the Genus Massilia.</title>
        <authorList>
            <person name="Miess H."/>
            <person name="Frediansyhah A."/>
            <person name="Gross H."/>
        </authorList>
    </citation>
    <scope>NUCLEOTIDE SEQUENCE [LARGE SCALE GENOMIC DNA]</scope>
    <source>
        <strain evidence="3 4">DSM 17473</strain>
    </source>
</reference>
<keyword evidence="4" id="KW-1185">Reference proteome</keyword>
<dbReference type="SUPFAM" id="SSF55486">
    <property type="entry name" value="Metalloproteases ('zincins'), catalytic domain"/>
    <property type="match status" value="1"/>
</dbReference>
<dbReference type="KEGG" id="plue:EWM63_25440"/>